<organism evidence="1 2">
    <name type="scientific">Argiope bruennichi</name>
    <name type="common">Wasp spider</name>
    <name type="synonym">Aranea bruennichi</name>
    <dbReference type="NCBI Taxonomy" id="94029"/>
    <lineage>
        <taxon>Eukaryota</taxon>
        <taxon>Metazoa</taxon>
        <taxon>Ecdysozoa</taxon>
        <taxon>Arthropoda</taxon>
        <taxon>Chelicerata</taxon>
        <taxon>Arachnida</taxon>
        <taxon>Araneae</taxon>
        <taxon>Araneomorphae</taxon>
        <taxon>Entelegynae</taxon>
        <taxon>Araneoidea</taxon>
        <taxon>Araneidae</taxon>
        <taxon>Argiope</taxon>
    </lineage>
</organism>
<keyword evidence="2" id="KW-1185">Reference proteome</keyword>
<comment type="caution">
    <text evidence="1">The sequence shown here is derived from an EMBL/GenBank/DDBJ whole genome shotgun (WGS) entry which is preliminary data.</text>
</comment>
<gene>
    <name evidence="1" type="ORF">HNY73_016844</name>
</gene>
<dbReference type="EMBL" id="JABXBU010002227">
    <property type="protein sequence ID" value="KAF8774276.1"/>
    <property type="molecule type" value="Genomic_DNA"/>
</dbReference>
<reference evidence="1" key="1">
    <citation type="journal article" date="2020" name="bioRxiv">
        <title>Chromosome-level reference genome of the European wasp spider Argiope bruennichi: a resource for studies on range expansion and evolutionary adaptation.</title>
        <authorList>
            <person name="Sheffer M.M."/>
            <person name="Hoppe A."/>
            <person name="Krehenwinkel H."/>
            <person name="Uhl G."/>
            <person name="Kuss A.W."/>
            <person name="Jensen L."/>
            <person name="Jensen C."/>
            <person name="Gillespie R.G."/>
            <person name="Hoff K.J."/>
            <person name="Prost S."/>
        </authorList>
    </citation>
    <scope>NUCLEOTIDE SEQUENCE</scope>
</reference>
<accession>A0A8T0ENM8</accession>
<protein>
    <submittedName>
        <fullName evidence="1">Uncharacterized protein</fullName>
    </submittedName>
</protein>
<proteinExistence type="predicted"/>
<reference evidence="1" key="2">
    <citation type="submission" date="2020-06" db="EMBL/GenBank/DDBJ databases">
        <authorList>
            <person name="Sheffer M."/>
        </authorList>
    </citation>
    <scope>NUCLEOTIDE SEQUENCE</scope>
</reference>
<dbReference type="Proteomes" id="UP000807504">
    <property type="component" value="Unassembled WGS sequence"/>
</dbReference>
<dbReference type="AlphaFoldDB" id="A0A8T0ENM8"/>
<evidence type="ECO:0000313" key="1">
    <source>
        <dbReference type="EMBL" id="KAF8774276.1"/>
    </source>
</evidence>
<sequence>MKALKTKRKGLRASFTMCATALEVELSKETLDSKATLILKLQIKDKFDRLSVCQEEILNEILKLRDSEKVYLEDLQIAEGYRDRYFALVAEIDRKNGDAALQKDLSEARKLKLPKIELKKFSDTDFMSEERIRSYVPESEAVLTLRELEEENIVISDLYSNCVIDLLIGTDIAGLRIYLLQFPSNSIFLTRRLVGIQDTNVEKAAKASVDLHSVSDDPQYRSEIPCASGVSMDPYSVSDSPIGLQHPTAPTHDTTVTKSGHLLKTRQRF</sequence>
<evidence type="ECO:0000313" key="2">
    <source>
        <dbReference type="Proteomes" id="UP000807504"/>
    </source>
</evidence>
<name>A0A8T0ENM8_ARGBR</name>